<dbReference type="EMBL" id="LQOX01000111">
    <property type="protein sequence ID" value="ORV67430.1"/>
    <property type="molecule type" value="Genomic_DNA"/>
</dbReference>
<reference evidence="1 2" key="1">
    <citation type="submission" date="2016-01" db="EMBL/GenBank/DDBJ databases">
        <title>The new phylogeny of the genus Mycobacterium.</title>
        <authorList>
            <person name="Tarcisio F."/>
            <person name="Conor M."/>
            <person name="Antonella G."/>
            <person name="Elisabetta G."/>
            <person name="Giulia F.S."/>
            <person name="Sara T."/>
            <person name="Anna F."/>
            <person name="Clotilde B."/>
            <person name="Roberto B."/>
            <person name="Veronica D.S."/>
            <person name="Fabio R."/>
            <person name="Monica P."/>
            <person name="Olivier J."/>
            <person name="Enrico T."/>
            <person name="Nicola S."/>
        </authorList>
    </citation>
    <scope>NUCLEOTIDE SEQUENCE [LARGE SCALE GENOMIC DNA]</scope>
    <source>
        <strain evidence="1 2">DSM 43505</strain>
    </source>
</reference>
<evidence type="ECO:0000313" key="1">
    <source>
        <dbReference type="EMBL" id="ORV67430.1"/>
    </source>
</evidence>
<sequence>MAVANYRRISAKAAVGAAVVLFVLHAMFHVWTAAVPLPRRRCRSLRLMSAADTWLTDGA</sequence>
<organism evidence="1 2">
    <name type="scientific">Mycobacterium gastri</name>
    <dbReference type="NCBI Taxonomy" id="1777"/>
    <lineage>
        <taxon>Bacteria</taxon>
        <taxon>Bacillati</taxon>
        <taxon>Actinomycetota</taxon>
        <taxon>Actinomycetes</taxon>
        <taxon>Mycobacteriales</taxon>
        <taxon>Mycobacteriaceae</taxon>
        <taxon>Mycobacterium</taxon>
    </lineage>
</organism>
<evidence type="ECO:0000313" key="2">
    <source>
        <dbReference type="Proteomes" id="UP000193738"/>
    </source>
</evidence>
<dbReference type="RefSeq" id="WP_036412088.1">
    <property type="nucleotide sequence ID" value="NZ_LQOX01000111.1"/>
</dbReference>
<protein>
    <submittedName>
        <fullName evidence="1">Uncharacterized protein</fullName>
    </submittedName>
</protein>
<proteinExistence type="predicted"/>
<dbReference type="AlphaFoldDB" id="A0A1X1VE84"/>
<dbReference type="Proteomes" id="UP000193738">
    <property type="component" value="Unassembled WGS sequence"/>
</dbReference>
<keyword evidence="2" id="KW-1185">Reference proteome</keyword>
<accession>A0A1X1VE84</accession>
<name>A0A1X1VE84_MYCGS</name>
<comment type="caution">
    <text evidence="1">The sequence shown here is derived from an EMBL/GenBank/DDBJ whole genome shotgun (WGS) entry which is preliminary data.</text>
</comment>
<gene>
    <name evidence="1" type="ORF">AWC07_00915</name>
</gene>